<accession>G0NXK1</accession>
<dbReference type="InParanoid" id="G0NXK1"/>
<keyword evidence="4" id="KW-1185">Reference proteome</keyword>
<evidence type="ECO:0000313" key="3">
    <source>
        <dbReference type="EMBL" id="EGT39545.1"/>
    </source>
</evidence>
<feature type="region of interest" description="Disordered" evidence="1">
    <location>
        <begin position="64"/>
        <end position="88"/>
    </location>
</feature>
<evidence type="ECO:0000256" key="2">
    <source>
        <dbReference type="SAM" id="SignalP"/>
    </source>
</evidence>
<dbReference type="Proteomes" id="UP000008068">
    <property type="component" value="Unassembled WGS sequence"/>
</dbReference>
<evidence type="ECO:0000313" key="4">
    <source>
        <dbReference type="Proteomes" id="UP000008068"/>
    </source>
</evidence>
<gene>
    <name evidence="3" type="ORF">CAEBREN_13375</name>
</gene>
<keyword evidence="2" id="KW-0732">Signal</keyword>
<feature type="signal peptide" evidence="2">
    <location>
        <begin position="1"/>
        <end position="22"/>
    </location>
</feature>
<feature type="chain" id="PRO_5003406464" evidence="2">
    <location>
        <begin position="23"/>
        <end position="98"/>
    </location>
</feature>
<dbReference type="AlphaFoldDB" id="G0NXK1"/>
<sequence length="98" mass="10210">MNRQTALFVLALLAVVFEMATAAEGSGAKEEKKAESTTASGVATYSALGKFNATWQISIDFPQEPSSPLCSPTSSEAPSAGPHPSSSTCCFLPLRVDI</sequence>
<proteinExistence type="predicted"/>
<protein>
    <submittedName>
        <fullName evidence="3">Uncharacterized protein</fullName>
    </submittedName>
</protein>
<evidence type="ECO:0000256" key="1">
    <source>
        <dbReference type="SAM" id="MobiDB-lite"/>
    </source>
</evidence>
<reference evidence="4" key="1">
    <citation type="submission" date="2011-07" db="EMBL/GenBank/DDBJ databases">
        <authorList>
            <consortium name="Caenorhabditis brenneri Sequencing and Analysis Consortium"/>
            <person name="Wilson R.K."/>
        </authorList>
    </citation>
    <scope>NUCLEOTIDE SEQUENCE [LARGE SCALE GENOMIC DNA]</scope>
    <source>
        <strain evidence="4">PB2801</strain>
    </source>
</reference>
<dbReference type="HOGENOM" id="CLU_2335477_0_0_1"/>
<name>G0NXK1_CAEBE</name>
<feature type="compositionally biased region" description="Polar residues" evidence="1">
    <location>
        <begin position="64"/>
        <end position="77"/>
    </location>
</feature>
<dbReference type="EMBL" id="GL379972">
    <property type="protein sequence ID" value="EGT39545.1"/>
    <property type="molecule type" value="Genomic_DNA"/>
</dbReference>
<organism evidence="4">
    <name type="scientific">Caenorhabditis brenneri</name>
    <name type="common">Nematode worm</name>
    <dbReference type="NCBI Taxonomy" id="135651"/>
    <lineage>
        <taxon>Eukaryota</taxon>
        <taxon>Metazoa</taxon>
        <taxon>Ecdysozoa</taxon>
        <taxon>Nematoda</taxon>
        <taxon>Chromadorea</taxon>
        <taxon>Rhabditida</taxon>
        <taxon>Rhabditina</taxon>
        <taxon>Rhabditomorpha</taxon>
        <taxon>Rhabditoidea</taxon>
        <taxon>Rhabditidae</taxon>
        <taxon>Peloderinae</taxon>
        <taxon>Caenorhabditis</taxon>
    </lineage>
</organism>